<dbReference type="Pfam" id="PF01433">
    <property type="entry name" value="Peptidase_M1"/>
    <property type="match status" value="1"/>
</dbReference>
<dbReference type="GO" id="GO:0043171">
    <property type="term" value="P:peptide catabolic process"/>
    <property type="evidence" value="ECO:0007669"/>
    <property type="project" value="TreeGrafter"/>
</dbReference>
<dbReference type="GO" id="GO:0006508">
    <property type="term" value="P:proteolysis"/>
    <property type="evidence" value="ECO:0007669"/>
    <property type="project" value="UniProtKB-KW"/>
</dbReference>
<keyword evidence="9" id="KW-0862">Zinc</keyword>
<dbReference type="InterPro" id="IPR050344">
    <property type="entry name" value="Peptidase_M1_aminopeptidases"/>
</dbReference>
<comment type="cofactor">
    <cofactor evidence="2">
        <name>Zn(2+)</name>
        <dbReference type="ChEBI" id="CHEBI:29105"/>
    </cofactor>
</comment>
<dbReference type="PANTHER" id="PTHR11533:SF299">
    <property type="entry name" value="AMINOPEPTIDASE"/>
    <property type="match status" value="1"/>
</dbReference>
<dbReference type="InterPro" id="IPR001930">
    <property type="entry name" value="Peptidase_M1"/>
</dbReference>
<evidence type="ECO:0000256" key="6">
    <source>
        <dbReference type="ARBA" id="ARBA00022670"/>
    </source>
</evidence>
<evidence type="ECO:0000256" key="1">
    <source>
        <dbReference type="ARBA" id="ARBA00000098"/>
    </source>
</evidence>
<dbReference type="Gene3D" id="2.60.40.1730">
    <property type="entry name" value="tricorn interacting facor f3 domain"/>
    <property type="match status" value="1"/>
</dbReference>
<comment type="similarity">
    <text evidence="3">Belongs to the peptidase M1 family.</text>
</comment>
<proteinExistence type="inferred from homology"/>
<dbReference type="InterPro" id="IPR014782">
    <property type="entry name" value="Peptidase_M1_dom"/>
</dbReference>
<comment type="catalytic activity">
    <reaction evidence="1">
        <text>Release of an N-terminal amino acid, Xaa-|-Yaa- from a peptide, amide or arylamide. Xaa is preferably Ala, but may be most amino acids including Pro (slow action). When a terminal hydrophobic residue is followed by a prolyl residue, the two may be released as an intact Xaa-Pro dipeptide.</text>
        <dbReference type="EC" id="3.4.11.2"/>
    </reaction>
</comment>
<dbReference type="GO" id="GO:0016020">
    <property type="term" value="C:membrane"/>
    <property type="evidence" value="ECO:0007669"/>
    <property type="project" value="TreeGrafter"/>
</dbReference>
<keyword evidence="10" id="KW-0482">Metalloprotease</keyword>
<dbReference type="SUPFAM" id="SSF55486">
    <property type="entry name" value="Metalloproteases ('zincins'), catalytic domain"/>
    <property type="match status" value="1"/>
</dbReference>
<dbReference type="PRINTS" id="PR00756">
    <property type="entry name" value="ALADIPTASE"/>
</dbReference>
<evidence type="ECO:0000313" key="13">
    <source>
        <dbReference type="Proteomes" id="UP000235916"/>
    </source>
</evidence>
<evidence type="ECO:0000256" key="5">
    <source>
        <dbReference type="ARBA" id="ARBA00015611"/>
    </source>
</evidence>
<evidence type="ECO:0000313" key="12">
    <source>
        <dbReference type="EMBL" id="PND37110.1"/>
    </source>
</evidence>
<dbReference type="GO" id="GO:0008270">
    <property type="term" value="F:zinc ion binding"/>
    <property type="evidence" value="ECO:0007669"/>
    <property type="project" value="InterPro"/>
</dbReference>
<dbReference type="PANTHER" id="PTHR11533">
    <property type="entry name" value="PROTEASE M1 ZINC METALLOPROTEASE"/>
    <property type="match status" value="1"/>
</dbReference>
<dbReference type="OrthoDB" id="100605at2"/>
<comment type="caution">
    <text evidence="12">The sequence shown here is derived from an EMBL/GenBank/DDBJ whole genome shotgun (WGS) entry which is preliminary data.</text>
</comment>
<dbReference type="InterPro" id="IPR027268">
    <property type="entry name" value="Peptidase_M4/M1_CTD_sf"/>
</dbReference>
<dbReference type="Gene3D" id="1.10.390.10">
    <property type="entry name" value="Neutral Protease Domain 2"/>
    <property type="match status" value="1"/>
</dbReference>
<accession>A0A2N8KUK6</accession>
<evidence type="ECO:0000256" key="3">
    <source>
        <dbReference type="ARBA" id="ARBA00010136"/>
    </source>
</evidence>
<organism evidence="12 13">
    <name type="scientific">Kinneretia aquatilis</name>
    <dbReference type="NCBI Taxonomy" id="2070761"/>
    <lineage>
        <taxon>Bacteria</taxon>
        <taxon>Pseudomonadati</taxon>
        <taxon>Pseudomonadota</taxon>
        <taxon>Betaproteobacteria</taxon>
        <taxon>Burkholderiales</taxon>
        <taxon>Sphaerotilaceae</taxon>
        <taxon>Roseateles</taxon>
    </lineage>
</organism>
<keyword evidence="12" id="KW-0031">Aminopeptidase</keyword>
<dbReference type="InterPro" id="IPR042097">
    <property type="entry name" value="Aminopeptidase_N-like_N_sf"/>
</dbReference>
<dbReference type="Proteomes" id="UP000235916">
    <property type="component" value="Unassembled WGS sequence"/>
</dbReference>
<evidence type="ECO:0000259" key="11">
    <source>
        <dbReference type="Pfam" id="PF01433"/>
    </source>
</evidence>
<gene>
    <name evidence="12" type="ORF">C1O66_05855</name>
</gene>
<dbReference type="EC" id="3.4.11.2" evidence="4"/>
<keyword evidence="13" id="KW-1185">Reference proteome</keyword>
<dbReference type="AlphaFoldDB" id="A0A2N8KUK6"/>
<evidence type="ECO:0000256" key="2">
    <source>
        <dbReference type="ARBA" id="ARBA00001947"/>
    </source>
</evidence>
<evidence type="ECO:0000256" key="10">
    <source>
        <dbReference type="ARBA" id="ARBA00023049"/>
    </source>
</evidence>
<evidence type="ECO:0000256" key="8">
    <source>
        <dbReference type="ARBA" id="ARBA00022801"/>
    </source>
</evidence>
<dbReference type="GO" id="GO:0005737">
    <property type="term" value="C:cytoplasm"/>
    <property type="evidence" value="ECO:0007669"/>
    <property type="project" value="TreeGrafter"/>
</dbReference>
<feature type="domain" description="Peptidase M1 membrane alanine aminopeptidase" evidence="11">
    <location>
        <begin position="291"/>
        <end position="437"/>
    </location>
</feature>
<dbReference type="GO" id="GO:0070006">
    <property type="term" value="F:metalloaminopeptidase activity"/>
    <property type="evidence" value="ECO:0007669"/>
    <property type="project" value="TreeGrafter"/>
</dbReference>
<dbReference type="SUPFAM" id="SSF63737">
    <property type="entry name" value="Leukotriene A4 hydrolase N-terminal domain"/>
    <property type="match status" value="1"/>
</dbReference>
<dbReference type="GO" id="GO:0016285">
    <property type="term" value="F:alanyl aminopeptidase activity"/>
    <property type="evidence" value="ECO:0007669"/>
    <property type="project" value="UniProtKB-EC"/>
</dbReference>
<reference evidence="12 13" key="1">
    <citation type="submission" date="2018-01" db="EMBL/GenBank/DDBJ databases">
        <title>Draft genome sequence of Paucibacter aquatile CR182 isolated from freshwater of the Nakdong River.</title>
        <authorList>
            <person name="Choi A."/>
            <person name="Chung E.J."/>
        </authorList>
    </citation>
    <scope>NUCLEOTIDE SEQUENCE [LARGE SCALE GENOMIC DNA]</scope>
    <source>
        <strain evidence="12 13">CR182</strain>
    </source>
</reference>
<keyword evidence="6" id="KW-0645">Protease</keyword>
<protein>
    <recommendedName>
        <fullName evidence="5">Aminopeptidase N</fullName>
        <ecNumber evidence="4">3.4.11.2</ecNumber>
    </recommendedName>
</protein>
<keyword evidence="7" id="KW-0479">Metal-binding</keyword>
<dbReference type="GO" id="GO:0042277">
    <property type="term" value="F:peptide binding"/>
    <property type="evidence" value="ECO:0007669"/>
    <property type="project" value="TreeGrafter"/>
</dbReference>
<evidence type="ECO:0000256" key="9">
    <source>
        <dbReference type="ARBA" id="ARBA00022833"/>
    </source>
</evidence>
<evidence type="ECO:0000256" key="7">
    <source>
        <dbReference type="ARBA" id="ARBA00022723"/>
    </source>
</evidence>
<sequence length="453" mass="50759">MRATEPGRIWRRYGMACLLALLASAGRADWLGQHYALSLRPDFARQTLEGEAQIELTQQSPAQAQNSVQLRSPRLDITAARLAGQVLRLRRLDGPEDGWQIDLPAHAAKQSQLSLSIRYRAQAGEGLMFGPEHVYTAFHSCQWLPCAGTDLSRASIQISLELPEGYDSLASGRRMPSLGHAQRWQQDLPYPLYTLGFAAGRFSRVQMDSGVTGQPELAFLGVSDDTETLRAKFAPSAAMLAFFSEKAGIALPQPVYSQLLLPGGAAQEASSYALIGRRMLDPILETPQEDWVIAHEMAHQWWGNLLSCAEWRDFWLNEGITTFMTAAWKRHRWGEAAYQRELGLMHRGMQRARDAGFDRPLSWPGDYPSLSLKRAIHYSKGALFMVALLEHMGEQEFWAGLRHYTQVHAGRSVRAADFQQAMQAQSRRDLAPLFQHWVYENAAGSAPQGKVER</sequence>
<name>A0A2N8KUK6_9BURK</name>
<evidence type="ECO:0000256" key="4">
    <source>
        <dbReference type="ARBA" id="ARBA00012564"/>
    </source>
</evidence>
<keyword evidence="8" id="KW-0378">Hydrolase</keyword>
<dbReference type="EMBL" id="POSP01000003">
    <property type="protein sequence ID" value="PND37110.1"/>
    <property type="molecule type" value="Genomic_DNA"/>
</dbReference>
<dbReference type="GO" id="GO:0005615">
    <property type="term" value="C:extracellular space"/>
    <property type="evidence" value="ECO:0007669"/>
    <property type="project" value="TreeGrafter"/>
</dbReference>